<accession>A0ABU3Q6E6</accession>
<evidence type="ECO:0000256" key="1">
    <source>
        <dbReference type="SAM" id="MobiDB-lite"/>
    </source>
</evidence>
<dbReference type="RefSeq" id="WP_315724897.1">
    <property type="nucleotide sequence ID" value="NZ_JAVUPU010000003.1"/>
</dbReference>
<gene>
    <name evidence="2" type="ORF">RQX22_06805</name>
</gene>
<feature type="compositionally biased region" description="Basic and acidic residues" evidence="1">
    <location>
        <begin position="110"/>
        <end position="119"/>
    </location>
</feature>
<proteinExistence type="predicted"/>
<keyword evidence="3" id="KW-1185">Reference proteome</keyword>
<dbReference type="EMBL" id="JAVUPU010000003">
    <property type="protein sequence ID" value="MDT9598654.1"/>
    <property type="molecule type" value="Genomic_DNA"/>
</dbReference>
<feature type="region of interest" description="Disordered" evidence="1">
    <location>
        <begin position="110"/>
        <end position="141"/>
    </location>
</feature>
<feature type="compositionally biased region" description="Polar residues" evidence="1">
    <location>
        <begin position="132"/>
        <end position="141"/>
    </location>
</feature>
<sequence length="141" mass="16469">MLANVLNVFSWWVMGIGAEDLRDKALLALEEVVQECRYRAPRRSFAIRFALAYLWAYSGKDRKPFDDFWRRLGEKHSPWSFSTADWDLQAIYRTLKVERRDIVSDRMWKARQTEERLSKGVDPATGVPLRDSSASHSDLES</sequence>
<evidence type="ECO:0000313" key="2">
    <source>
        <dbReference type="EMBL" id="MDT9598654.1"/>
    </source>
</evidence>
<protein>
    <submittedName>
        <fullName evidence="2">Uncharacterized protein</fullName>
    </submittedName>
</protein>
<reference evidence="2 3" key="1">
    <citation type="submission" date="2023-05" db="EMBL/GenBank/DDBJ databases">
        <authorList>
            <person name="Guo Y."/>
        </authorList>
    </citation>
    <scope>NUCLEOTIDE SEQUENCE [LARGE SCALE GENOMIC DNA]</scope>
    <source>
        <strain evidence="2 3">GR2756</strain>
    </source>
</reference>
<comment type="caution">
    <text evidence="2">The sequence shown here is derived from an EMBL/GenBank/DDBJ whole genome shotgun (WGS) entry which is preliminary data.</text>
</comment>
<name>A0ABU3Q6E6_9SPHN</name>
<dbReference type="Proteomes" id="UP001259572">
    <property type="component" value="Unassembled WGS sequence"/>
</dbReference>
<evidence type="ECO:0000313" key="3">
    <source>
        <dbReference type="Proteomes" id="UP001259572"/>
    </source>
</evidence>
<organism evidence="2 3">
    <name type="scientific">Sphingosinicella rhizophila</name>
    <dbReference type="NCBI Taxonomy" id="3050082"/>
    <lineage>
        <taxon>Bacteria</taxon>
        <taxon>Pseudomonadati</taxon>
        <taxon>Pseudomonadota</taxon>
        <taxon>Alphaproteobacteria</taxon>
        <taxon>Sphingomonadales</taxon>
        <taxon>Sphingosinicellaceae</taxon>
        <taxon>Sphingosinicella</taxon>
    </lineage>
</organism>